<dbReference type="GO" id="GO:0000981">
    <property type="term" value="F:DNA-binding transcription factor activity, RNA polymerase II-specific"/>
    <property type="evidence" value="ECO:0007669"/>
    <property type="project" value="TreeGrafter"/>
</dbReference>
<dbReference type="Gene3D" id="3.30.160.60">
    <property type="entry name" value="Classic Zinc Finger"/>
    <property type="match status" value="1"/>
</dbReference>
<protein>
    <recommendedName>
        <fullName evidence="6">C2H2-type domain-containing protein</fullName>
    </recommendedName>
</protein>
<dbReference type="PANTHER" id="PTHR23235">
    <property type="entry name" value="KRUEPPEL-LIKE TRANSCRIPTION FACTOR"/>
    <property type="match status" value="1"/>
</dbReference>
<organism evidence="7 8">
    <name type="scientific">Lentinus brumalis</name>
    <dbReference type="NCBI Taxonomy" id="2498619"/>
    <lineage>
        <taxon>Eukaryota</taxon>
        <taxon>Fungi</taxon>
        <taxon>Dikarya</taxon>
        <taxon>Basidiomycota</taxon>
        <taxon>Agaricomycotina</taxon>
        <taxon>Agaricomycetes</taxon>
        <taxon>Polyporales</taxon>
        <taxon>Polyporaceae</taxon>
        <taxon>Lentinus</taxon>
    </lineage>
</organism>
<name>A0A371DDI6_9APHY</name>
<keyword evidence="8" id="KW-1185">Reference proteome</keyword>
<feature type="domain" description="C2H2-type" evidence="6">
    <location>
        <begin position="49"/>
        <end position="79"/>
    </location>
</feature>
<keyword evidence="2 4" id="KW-0863">Zinc-finger</keyword>
<dbReference type="PROSITE" id="PS00028">
    <property type="entry name" value="ZINC_FINGER_C2H2_1"/>
    <property type="match status" value="2"/>
</dbReference>
<dbReference type="GO" id="GO:0008270">
    <property type="term" value="F:zinc ion binding"/>
    <property type="evidence" value="ECO:0007669"/>
    <property type="project" value="UniProtKB-KW"/>
</dbReference>
<dbReference type="PROSITE" id="PS50157">
    <property type="entry name" value="ZINC_FINGER_C2H2_2"/>
    <property type="match status" value="2"/>
</dbReference>
<evidence type="ECO:0000256" key="5">
    <source>
        <dbReference type="SAM" id="MobiDB-lite"/>
    </source>
</evidence>
<evidence type="ECO:0000313" key="8">
    <source>
        <dbReference type="Proteomes" id="UP000256964"/>
    </source>
</evidence>
<keyword evidence="1" id="KW-0479">Metal-binding</keyword>
<accession>A0A371DDI6</accession>
<dbReference type="InterPro" id="IPR013087">
    <property type="entry name" value="Znf_C2H2_type"/>
</dbReference>
<feature type="domain" description="C2H2-type" evidence="6">
    <location>
        <begin position="80"/>
        <end position="109"/>
    </location>
</feature>
<evidence type="ECO:0000256" key="2">
    <source>
        <dbReference type="ARBA" id="ARBA00022771"/>
    </source>
</evidence>
<dbReference type="Proteomes" id="UP000256964">
    <property type="component" value="Unassembled WGS sequence"/>
</dbReference>
<dbReference type="STRING" id="139420.A0A371DDI6"/>
<proteinExistence type="predicted"/>
<dbReference type="OrthoDB" id="6365676at2759"/>
<reference evidence="7 8" key="1">
    <citation type="journal article" date="2018" name="Biotechnol. Biofuels">
        <title>Integrative visual omics of the white-rot fungus Polyporus brumalis exposes the biotechnological potential of its oxidative enzymes for delignifying raw plant biomass.</title>
        <authorList>
            <person name="Miyauchi S."/>
            <person name="Rancon A."/>
            <person name="Drula E."/>
            <person name="Hage H."/>
            <person name="Chaduli D."/>
            <person name="Favel A."/>
            <person name="Grisel S."/>
            <person name="Henrissat B."/>
            <person name="Herpoel-Gimbert I."/>
            <person name="Ruiz-Duenas F.J."/>
            <person name="Chevret D."/>
            <person name="Hainaut M."/>
            <person name="Lin J."/>
            <person name="Wang M."/>
            <person name="Pangilinan J."/>
            <person name="Lipzen A."/>
            <person name="Lesage-Meessen L."/>
            <person name="Navarro D."/>
            <person name="Riley R."/>
            <person name="Grigoriev I.V."/>
            <person name="Zhou S."/>
            <person name="Raouche S."/>
            <person name="Rosso M.N."/>
        </authorList>
    </citation>
    <scope>NUCLEOTIDE SEQUENCE [LARGE SCALE GENOMIC DNA]</scope>
    <source>
        <strain evidence="7 8">BRFM 1820</strain>
    </source>
</reference>
<evidence type="ECO:0000259" key="6">
    <source>
        <dbReference type="PROSITE" id="PS50157"/>
    </source>
</evidence>
<evidence type="ECO:0000256" key="4">
    <source>
        <dbReference type="PROSITE-ProRule" id="PRU00042"/>
    </source>
</evidence>
<dbReference type="SMART" id="SM00355">
    <property type="entry name" value="ZnF_C2H2"/>
    <property type="match status" value="2"/>
</dbReference>
<dbReference type="EMBL" id="KZ857399">
    <property type="protein sequence ID" value="RDX50578.1"/>
    <property type="molecule type" value="Genomic_DNA"/>
</dbReference>
<evidence type="ECO:0000256" key="3">
    <source>
        <dbReference type="ARBA" id="ARBA00022833"/>
    </source>
</evidence>
<dbReference type="AlphaFoldDB" id="A0A371DDI6"/>
<gene>
    <name evidence="7" type="ORF">OH76DRAFT_1348964</name>
</gene>
<dbReference type="PANTHER" id="PTHR23235:SF120">
    <property type="entry name" value="KRUPPEL-LIKE FACTOR 15"/>
    <property type="match status" value="1"/>
</dbReference>
<evidence type="ECO:0000313" key="7">
    <source>
        <dbReference type="EMBL" id="RDX50578.1"/>
    </source>
</evidence>
<dbReference type="GO" id="GO:0000978">
    <property type="term" value="F:RNA polymerase II cis-regulatory region sequence-specific DNA binding"/>
    <property type="evidence" value="ECO:0007669"/>
    <property type="project" value="TreeGrafter"/>
</dbReference>
<keyword evidence="3" id="KW-0862">Zinc</keyword>
<sequence>MPGGPTNEIRIPRQKRPLAEPVPGLTKRARGRHVPTKESASAVGADRKHCCPVEGCNKMFKKRDHLNRHIKCLHQHEQMWVCHRPECDAAFTRFDNYERHKRRHSHWQEVIACSPEDEYKGVHIPNPHVLHPDSLDIKPFKKIAIHPTALDMWRFQEGQRRKGFFVPNGDNTDCERYFKAHPEEREPAFRGEGDWQWRLPAPGPEFVPYCEGRSDCITGTFKVKVPDNSS</sequence>
<evidence type="ECO:0000256" key="1">
    <source>
        <dbReference type="ARBA" id="ARBA00022723"/>
    </source>
</evidence>
<feature type="region of interest" description="Disordered" evidence="5">
    <location>
        <begin position="1"/>
        <end position="41"/>
    </location>
</feature>